<feature type="compositionally biased region" description="Basic and acidic residues" evidence="1">
    <location>
        <begin position="88"/>
        <end position="162"/>
    </location>
</feature>
<evidence type="ECO:0000256" key="1">
    <source>
        <dbReference type="SAM" id="MobiDB-lite"/>
    </source>
</evidence>
<reference evidence="2 3" key="1">
    <citation type="submission" date="2024-03" db="EMBL/GenBank/DDBJ databases">
        <title>The Acrasis kona genome and developmental transcriptomes reveal deep origins of eukaryotic multicellular pathways.</title>
        <authorList>
            <person name="Sheikh S."/>
            <person name="Fu C.-J."/>
            <person name="Brown M.W."/>
            <person name="Baldauf S.L."/>
        </authorList>
    </citation>
    <scope>NUCLEOTIDE SEQUENCE [LARGE SCALE GENOMIC DNA]</scope>
    <source>
        <strain evidence="2 3">ATCC MYA-3509</strain>
    </source>
</reference>
<feature type="compositionally biased region" description="Polar residues" evidence="1">
    <location>
        <begin position="48"/>
        <end position="57"/>
    </location>
</feature>
<dbReference type="AlphaFoldDB" id="A0AAW2ZN93"/>
<dbReference type="EMBL" id="JAOPGA020001789">
    <property type="protein sequence ID" value="KAL0491327.1"/>
    <property type="molecule type" value="Genomic_DNA"/>
</dbReference>
<comment type="caution">
    <text evidence="2">The sequence shown here is derived from an EMBL/GenBank/DDBJ whole genome shotgun (WGS) entry which is preliminary data.</text>
</comment>
<feature type="region of interest" description="Disordered" evidence="1">
    <location>
        <begin position="1"/>
        <end position="162"/>
    </location>
</feature>
<organism evidence="2 3">
    <name type="scientific">Acrasis kona</name>
    <dbReference type="NCBI Taxonomy" id="1008807"/>
    <lineage>
        <taxon>Eukaryota</taxon>
        <taxon>Discoba</taxon>
        <taxon>Heterolobosea</taxon>
        <taxon>Tetramitia</taxon>
        <taxon>Eutetramitia</taxon>
        <taxon>Acrasidae</taxon>
        <taxon>Acrasis</taxon>
    </lineage>
</organism>
<accession>A0AAW2ZN93</accession>
<feature type="compositionally biased region" description="Acidic residues" evidence="1">
    <location>
        <begin position="10"/>
        <end position="21"/>
    </location>
</feature>
<evidence type="ECO:0000313" key="2">
    <source>
        <dbReference type="EMBL" id="KAL0491327.1"/>
    </source>
</evidence>
<protein>
    <submittedName>
        <fullName evidence="2">Transcriptional regulatory protein rxt3</fullName>
    </submittedName>
</protein>
<feature type="compositionally biased region" description="Basic and acidic residues" evidence="1">
    <location>
        <begin position="34"/>
        <end position="44"/>
    </location>
</feature>
<proteinExistence type="predicted"/>
<dbReference type="Proteomes" id="UP001431209">
    <property type="component" value="Unassembled WGS sequence"/>
</dbReference>
<evidence type="ECO:0000313" key="3">
    <source>
        <dbReference type="Proteomes" id="UP001431209"/>
    </source>
</evidence>
<name>A0AAW2ZN93_9EUKA</name>
<sequence>MPRKKQEVVSDSEDSSSEDENIDRSKRVAPGCKIDTKNILDTPRKRSNVNYSQTSLGPDNRLRERNPPKKEEKQDEQKTKKSVGKRKRIEDKEETTSKKKKTEKAPKNEKGAEKGTKKKDDVKATAQKKTKETTKNEVLKKNAKNDSKKDDKSKDDDAELAKSVKNHLKKLGVKIPEPSERRKYRGIHWIPSALEVFNRISWPSRFYKNKKYNLTSLEFVEWDLDESDRKDYPFLLENKDYCMIGESDSCVLATRIENETDPSNFGVFLLYDNKDVRGPYKLSTLLTGIEVDKDANDAKDEE</sequence>
<keyword evidence="3" id="KW-1185">Reference proteome</keyword>
<feature type="compositionally biased region" description="Basic and acidic residues" evidence="1">
    <location>
        <begin position="60"/>
        <end position="79"/>
    </location>
</feature>
<gene>
    <name evidence="2" type="ORF">AKO1_009891</name>
</gene>